<comment type="caution">
    <text evidence="1">The sequence shown here is derived from an EMBL/GenBank/DDBJ whole genome shotgun (WGS) entry which is preliminary data.</text>
</comment>
<protein>
    <submittedName>
        <fullName evidence="1">Uncharacterized protein</fullName>
    </submittedName>
</protein>
<dbReference type="Proteomes" id="UP000437748">
    <property type="component" value="Unassembled WGS sequence"/>
</dbReference>
<dbReference type="EMBL" id="WFLM01000002">
    <property type="protein sequence ID" value="KAB8040035.1"/>
    <property type="molecule type" value="Genomic_DNA"/>
</dbReference>
<proteinExistence type="predicted"/>
<reference evidence="1 2" key="1">
    <citation type="submission" date="2019-10" db="EMBL/GenBank/DDBJ databases">
        <title>New species of Slilvanegrellaceae.</title>
        <authorList>
            <person name="Pitt A."/>
            <person name="Hahn M.W."/>
        </authorList>
    </citation>
    <scope>NUCLEOTIDE SEQUENCE [LARGE SCALE GENOMIC DNA]</scope>
    <source>
        <strain evidence="1 2">SP-Ram-0.45-NSY-1</strain>
    </source>
</reference>
<dbReference type="OrthoDB" id="9342682at2"/>
<dbReference type="RefSeq" id="WP_153419779.1">
    <property type="nucleotide sequence ID" value="NZ_WFLM01000002.1"/>
</dbReference>
<gene>
    <name evidence="1" type="ORF">GCL60_07155</name>
</gene>
<dbReference type="AlphaFoldDB" id="A0A6N6VUM0"/>
<name>A0A6N6VUM0_9BACT</name>
<evidence type="ECO:0000313" key="2">
    <source>
        <dbReference type="Proteomes" id="UP000437748"/>
    </source>
</evidence>
<keyword evidence="2" id="KW-1185">Reference proteome</keyword>
<accession>A0A6N6VUM0</accession>
<sequence length="256" mass="30870">MHDFENEIKTDSEYKSIYQLLTFKSFPNSILCKVMNVFEKYRMNHKYGWSRPWNKENLTIFKSFRWYPFEDEDIYILVVQFLLQNINIFDENSEDFVRDLLNDRKIQAFMFFHDSNSHNSNFEGITISLGRISSRGSRFRDRVDIILEANVCNKISSKKLDKVRIISDPYLGSKKFPSPIFITDKEIKNFQLLEKLLEISINKFLNWKGSEREWHHWSQKYIYYFGERKNEPVNSLFFNKIYLAQKNTIQSEIKNI</sequence>
<evidence type="ECO:0000313" key="1">
    <source>
        <dbReference type="EMBL" id="KAB8040035.1"/>
    </source>
</evidence>
<organism evidence="1 2">
    <name type="scientific">Silvanigrella paludirubra</name>
    <dbReference type="NCBI Taxonomy" id="2499159"/>
    <lineage>
        <taxon>Bacteria</taxon>
        <taxon>Pseudomonadati</taxon>
        <taxon>Bdellovibrionota</taxon>
        <taxon>Oligoflexia</taxon>
        <taxon>Silvanigrellales</taxon>
        <taxon>Silvanigrellaceae</taxon>
        <taxon>Silvanigrella</taxon>
    </lineage>
</organism>